<dbReference type="OrthoDB" id="9815420at2"/>
<evidence type="ECO:0000256" key="1">
    <source>
        <dbReference type="PIRNR" id="PIRNR012702"/>
    </source>
</evidence>
<proteinExistence type="inferred from homology"/>
<gene>
    <name evidence="4" type="ORF">FNU76_05300</name>
</gene>
<evidence type="ECO:0000313" key="5">
    <source>
        <dbReference type="Proteomes" id="UP000317550"/>
    </source>
</evidence>
<keyword evidence="1" id="KW-0645">Protease</keyword>
<dbReference type="InterPro" id="IPR015995">
    <property type="entry name" value="MlrC_N"/>
</dbReference>
<dbReference type="RefSeq" id="WP_143856738.1">
    <property type="nucleotide sequence ID" value="NZ_CP041730.1"/>
</dbReference>
<keyword evidence="1" id="KW-0482">Metalloprotease</keyword>
<comment type="cofactor">
    <cofactor evidence="1">
        <name>Zn(2+)</name>
        <dbReference type="ChEBI" id="CHEBI:29105"/>
    </cofactor>
    <text evidence="1">Binds 1 zinc ion per subunit.</text>
</comment>
<comment type="function">
    <text evidence="1">Involved in peptidolytic degradation of cyclic heptapeptide hepatotoxin microcystin (MC).</text>
</comment>
<dbReference type="KEGG" id="cari:FNU76_05300"/>
<accession>A0A516SCD3</accession>
<reference evidence="5" key="1">
    <citation type="submission" date="2019-07" db="EMBL/GenBank/DDBJ databases">
        <title>Chitinimonas sp. nov., isolated from Ny-Alesund, arctica soil.</title>
        <authorList>
            <person name="Xu Q."/>
            <person name="Peng F."/>
        </authorList>
    </citation>
    <scope>NUCLEOTIDE SEQUENCE [LARGE SCALE GENOMIC DNA]</scope>
    <source>
        <strain evidence="5">R3-44</strain>
    </source>
</reference>
<evidence type="ECO:0000259" key="2">
    <source>
        <dbReference type="Pfam" id="PF07171"/>
    </source>
</evidence>
<name>A0A516SCD3_9NEIS</name>
<organism evidence="4 5">
    <name type="scientific">Chitinimonas arctica</name>
    <dbReference type="NCBI Taxonomy" id="2594795"/>
    <lineage>
        <taxon>Bacteria</taxon>
        <taxon>Pseudomonadati</taxon>
        <taxon>Pseudomonadota</taxon>
        <taxon>Betaproteobacteria</taxon>
        <taxon>Neisseriales</taxon>
        <taxon>Chitinibacteraceae</taxon>
        <taxon>Chitinimonas</taxon>
    </lineage>
</organism>
<dbReference type="Pfam" id="PF07364">
    <property type="entry name" value="DUF1485"/>
    <property type="match status" value="1"/>
</dbReference>
<dbReference type="GO" id="GO:0008237">
    <property type="term" value="F:metallopeptidase activity"/>
    <property type="evidence" value="ECO:0007669"/>
    <property type="project" value="UniProtKB-KW"/>
</dbReference>
<dbReference type="Proteomes" id="UP000317550">
    <property type="component" value="Chromosome"/>
</dbReference>
<comment type="similarity">
    <text evidence="1">Belongs to the peptidase M81 family.</text>
</comment>
<dbReference type="GO" id="GO:0006508">
    <property type="term" value="P:proteolysis"/>
    <property type="evidence" value="ECO:0007669"/>
    <property type="project" value="UniProtKB-KW"/>
</dbReference>
<dbReference type="InterPro" id="IPR010799">
    <property type="entry name" value="MlrC_C"/>
</dbReference>
<protein>
    <recommendedName>
        <fullName evidence="1">Microcystinase C</fullName>
        <shortName evidence="1">MlrC</shortName>
    </recommendedName>
</protein>
<keyword evidence="1" id="KW-0378">Hydrolase</keyword>
<dbReference type="AlphaFoldDB" id="A0A516SCD3"/>
<keyword evidence="1" id="KW-0479">Metal-binding</keyword>
<dbReference type="PIRSF" id="PIRSF012702">
    <property type="entry name" value="UCP012702"/>
    <property type="match status" value="1"/>
</dbReference>
<evidence type="ECO:0000313" key="4">
    <source>
        <dbReference type="EMBL" id="QDQ25813.1"/>
    </source>
</evidence>
<dbReference type="InterPro" id="IPR009197">
    <property type="entry name" value="MlrC"/>
</dbReference>
<dbReference type="EMBL" id="CP041730">
    <property type="protein sequence ID" value="QDQ25813.1"/>
    <property type="molecule type" value="Genomic_DNA"/>
</dbReference>
<dbReference type="GO" id="GO:0046872">
    <property type="term" value="F:metal ion binding"/>
    <property type="evidence" value="ECO:0007669"/>
    <property type="project" value="UniProtKB-KW"/>
</dbReference>
<feature type="domain" description="Microcystin LR degradation protein MlrC C-terminal" evidence="2">
    <location>
        <begin position="304"/>
        <end position="473"/>
    </location>
</feature>
<dbReference type="Pfam" id="PF07171">
    <property type="entry name" value="MlrC_C"/>
    <property type="match status" value="1"/>
</dbReference>
<feature type="domain" description="Microcystin LR degradation protein MlrC N-terminal" evidence="3">
    <location>
        <begin position="3"/>
        <end position="293"/>
    </location>
</feature>
<evidence type="ECO:0000259" key="3">
    <source>
        <dbReference type="Pfam" id="PF07364"/>
    </source>
</evidence>
<keyword evidence="5" id="KW-1185">Reference proteome</keyword>
<sequence length="481" mass="50744">MARIGIAGFLHETNTFAASLARFTTFAEADAWPALQWGEELFASVAGVNIPVAGFVDAIRAQGHTPVPLLWASANPSGPVSEDAFEAVWWLLQRALAEAGPLDALFLDLHGAMVCEHLHDGEGELLARLRKLLGSALPILASLDFHANISQEMVALSDALLVYRTYPHVDMAATGGRAAALLPALLGGERFHKVLRPLPFLIPMPWQCTLVEPMQSLMTLSADLEGEGIAAAAFVPGFPLADTVDSGPAVLVHGRDPATTDAIAARLFEAVLAVRDRFAGKLWQPAAAVAHAIRHGQPGRTIVLADSQDNPGGGGDSNRTEMIDELLRQSAHACVGLLCDAEAAAAAHAAGPGGFVPGGFGVGVPLPGPWRVAALGDGRLVGTGPFYAGCHMQLGPMARLERDGVSVLLSSRKQQAADQAMFRHLGIEPSEQSVLVLKSSVHFRADFGALAAEILLVAAPGANVADLRELTYRYCRRRPLA</sequence>